<dbReference type="Pfam" id="PF13966">
    <property type="entry name" value="zf-RVT"/>
    <property type="match status" value="1"/>
</dbReference>
<sequence>MAAEDSLAKNTMPFILDDRSRKKVRLREEDKADLGKMPKIIMHNNPSFRDVLMNLENDTLLSKDDLFSDEDMAFEHVDISRNYCVIRSSLCGTLKLPASATMDTKLCKRRKQSYCCGGLGQIPKDAAPFVPQISAEMIGISFRICYVCGSYGHVQEEWQNKKTSRSTSTNERGHADEQQQDASPYGPWMLVSWRKLRGYDGRNRMQAVDTKVTDVVLENKRKMHNTVSKTIATRKAYMSICKNTTTSTMMELPKGVPLQTKGDYKNTVEADKTQTILKDISGKHRQVDREAQQGVIDPFKHLVVSLSGRAVESNTTTRLVNPPAERDNLVERVRCVRVAKKERKPLDRLVYGGPNKAARRDLWEELSTFSSGVETPWMLIGDFNVFLVGHEKKLYSKDNGILPSYPIEGAFPTLRDEDYLRLIRPVESKEVLQAMPPTLAISQDEPYWELSAASQFTIASAYDYLRQLSSPTDVKPSGIWQGPQRVKTFLFQCLHGRLLTNRERLRRRLTTDSLCPQYKMEDETITHVLRDCMMATSLWWRNNAVFDATTIPTRNRLSLVRSMATATTIALVEFDGIQLGKCSAYRAELWGVLYGLRLAWDLGFKKVMVQVDNKMVV</sequence>
<evidence type="ECO:0000313" key="4">
    <source>
        <dbReference type="EMBL" id="EOY13577.1"/>
    </source>
</evidence>
<dbReference type="Gramene" id="EOY13577">
    <property type="protein sequence ID" value="EOY13577"/>
    <property type="gene ID" value="TCM_032178"/>
</dbReference>
<dbReference type="AlphaFoldDB" id="A0A061FA34"/>
<name>A0A061FA34_THECC</name>
<feature type="domain" description="Reverse transcriptase zinc-binding" evidence="3">
    <location>
        <begin position="456"/>
        <end position="539"/>
    </location>
</feature>
<reference evidence="4 5" key="1">
    <citation type="journal article" date="2013" name="Genome Biol.">
        <title>The genome sequence of the most widely cultivated cacao type and its use to identify candidate genes regulating pod color.</title>
        <authorList>
            <person name="Motamayor J.C."/>
            <person name="Mockaitis K."/>
            <person name="Schmutz J."/>
            <person name="Haiminen N."/>
            <person name="Iii D.L."/>
            <person name="Cornejo O."/>
            <person name="Findley S.D."/>
            <person name="Zheng P."/>
            <person name="Utro F."/>
            <person name="Royaert S."/>
            <person name="Saski C."/>
            <person name="Jenkins J."/>
            <person name="Podicheti R."/>
            <person name="Zhao M."/>
            <person name="Scheffler B.E."/>
            <person name="Stack J.C."/>
            <person name="Feltus F.A."/>
            <person name="Mustiga G.M."/>
            <person name="Amores F."/>
            <person name="Phillips W."/>
            <person name="Marelli J.P."/>
            <person name="May G.D."/>
            <person name="Shapiro H."/>
            <person name="Ma J."/>
            <person name="Bustamante C.D."/>
            <person name="Schnell R.J."/>
            <person name="Main D."/>
            <person name="Gilbert D."/>
            <person name="Parida L."/>
            <person name="Kuhn D.N."/>
        </authorList>
    </citation>
    <scope>NUCLEOTIDE SEQUENCE [LARGE SCALE GENOMIC DNA]</scope>
    <source>
        <strain evidence="5">cv. Matina 1-6</strain>
    </source>
</reference>
<dbReference type="Pfam" id="PF13456">
    <property type="entry name" value="RVT_3"/>
    <property type="match status" value="1"/>
</dbReference>
<dbReference type="eggNOG" id="KOG1075">
    <property type="taxonomic scope" value="Eukaryota"/>
</dbReference>
<evidence type="ECO:0000259" key="2">
    <source>
        <dbReference type="Pfam" id="PF13456"/>
    </source>
</evidence>
<dbReference type="InterPro" id="IPR026960">
    <property type="entry name" value="RVT-Znf"/>
</dbReference>
<accession>A0A061FA34</accession>
<dbReference type="EMBL" id="CM001885">
    <property type="protein sequence ID" value="EOY13577.1"/>
    <property type="molecule type" value="Genomic_DNA"/>
</dbReference>
<gene>
    <name evidence="4" type="ORF">TCM_032178</name>
</gene>
<proteinExistence type="predicted"/>
<dbReference type="GO" id="GO:0003676">
    <property type="term" value="F:nucleic acid binding"/>
    <property type="evidence" value="ECO:0007669"/>
    <property type="project" value="InterPro"/>
</dbReference>
<dbReference type="HOGENOM" id="CLU_443072_0_0_1"/>
<evidence type="ECO:0000256" key="1">
    <source>
        <dbReference type="SAM" id="MobiDB-lite"/>
    </source>
</evidence>
<dbReference type="InParanoid" id="A0A061FA34"/>
<protein>
    <submittedName>
        <fullName evidence="4">Uncharacterized protein</fullName>
    </submittedName>
</protein>
<dbReference type="CDD" id="cd06222">
    <property type="entry name" value="RNase_H_like"/>
    <property type="match status" value="1"/>
</dbReference>
<organism evidence="4 5">
    <name type="scientific">Theobroma cacao</name>
    <name type="common">Cacao</name>
    <name type="synonym">Cocoa</name>
    <dbReference type="NCBI Taxonomy" id="3641"/>
    <lineage>
        <taxon>Eukaryota</taxon>
        <taxon>Viridiplantae</taxon>
        <taxon>Streptophyta</taxon>
        <taxon>Embryophyta</taxon>
        <taxon>Tracheophyta</taxon>
        <taxon>Spermatophyta</taxon>
        <taxon>Magnoliopsida</taxon>
        <taxon>eudicotyledons</taxon>
        <taxon>Gunneridae</taxon>
        <taxon>Pentapetalae</taxon>
        <taxon>rosids</taxon>
        <taxon>malvids</taxon>
        <taxon>Malvales</taxon>
        <taxon>Malvaceae</taxon>
        <taxon>Byttnerioideae</taxon>
        <taxon>Theobroma</taxon>
    </lineage>
</organism>
<evidence type="ECO:0000313" key="5">
    <source>
        <dbReference type="Proteomes" id="UP000026915"/>
    </source>
</evidence>
<keyword evidence="5" id="KW-1185">Reference proteome</keyword>
<dbReference type="InterPro" id="IPR002156">
    <property type="entry name" value="RNaseH_domain"/>
</dbReference>
<feature type="region of interest" description="Disordered" evidence="1">
    <location>
        <begin position="159"/>
        <end position="183"/>
    </location>
</feature>
<evidence type="ECO:0000259" key="3">
    <source>
        <dbReference type="Pfam" id="PF13966"/>
    </source>
</evidence>
<dbReference type="GO" id="GO:0004523">
    <property type="term" value="F:RNA-DNA hybrid ribonuclease activity"/>
    <property type="evidence" value="ECO:0007669"/>
    <property type="project" value="InterPro"/>
</dbReference>
<dbReference type="Proteomes" id="UP000026915">
    <property type="component" value="Chromosome 7"/>
</dbReference>
<dbReference type="InterPro" id="IPR044730">
    <property type="entry name" value="RNase_H-like_dom_plant"/>
</dbReference>
<feature type="domain" description="RNase H type-1" evidence="2">
    <location>
        <begin position="582"/>
        <end position="617"/>
    </location>
</feature>